<dbReference type="Pfam" id="PF13365">
    <property type="entry name" value="Trypsin_2"/>
    <property type="match status" value="1"/>
</dbReference>
<dbReference type="Gramene" id="TuG1812G0500005203.01.T02">
    <property type="protein sequence ID" value="TuG1812G0500005203.01.T02"/>
    <property type="gene ID" value="TuG1812G0500005203.01"/>
</dbReference>
<dbReference type="PANTHER" id="PTHR18868">
    <property type="entry name" value="OS07G0665300 PROTEIN-RELATED"/>
    <property type="match status" value="1"/>
</dbReference>
<dbReference type="EnsemblPlants" id="TuG1812G0500005203.01.T02">
    <property type="protein sequence ID" value="TuG1812G0500005203.01.T02"/>
    <property type="gene ID" value="TuG1812G0500005203.01"/>
</dbReference>
<dbReference type="Proteomes" id="UP000015106">
    <property type="component" value="Chromosome 5"/>
</dbReference>
<reference evidence="1" key="2">
    <citation type="submission" date="2018-03" db="EMBL/GenBank/DDBJ databases">
        <title>The Triticum urartu genome reveals the dynamic nature of wheat genome evolution.</title>
        <authorList>
            <person name="Ling H."/>
            <person name="Ma B."/>
            <person name="Shi X."/>
            <person name="Liu H."/>
            <person name="Dong L."/>
            <person name="Sun H."/>
            <person name="Cao Y."/>
            <person name="Gao Q."/>
            <person name="Zheng S."/>
            <person name="Li Y."/>
            <person name="Yu Y."/>
            <person name="Du H."/>
            <person name="Qi M."/>
            <person name="Li Y."/>
            <person name="Yu H."/>
            <person name="Cui Y."/>
            <person name="Wang N."/>
            <person name="Chen C."/>
            <person name="Wu H."/>
            <person name="Zhao Y."/>
            <person name="Zhang J."/>
            <person name="Li Y."/>
            <person name="Zhou W."/>
            <person name="Zhang B."/>
            <person name="Hu W."/>
            <person name="Eijk M."/>
            <person name="Tang J."/>
            <person name="Witsenboer H."/>
            <person name="Zhao S."/>
            <person name="Li Z."/>
            <person name="Zhang A."/>
            <person name="Wang D."/>
            <person name="Liang C."/>
        </authorList>
    </citation>
    <scope>NUCLEOTIDE SEQUENCE [LARGE SCALE GENOMIC DNA]</scope>
    <source>
        <strain evidence="1">cv. G1812</strain>
    </source>
</reference>
<protein>
    <submittedName>
        <fullName evidence="1">Uncharacterized protein</fullName>
    </submittedName>
</protein>
<sequence length="332" mass="37280">MQKSMRKRRGKHIGCFNKKQNASRTELMQHITFEDGFGNLVKSCQSSSSERTKQIESELSESFVSLASFVDGTHVINSFEEEFEDNTWSTLSENVALTMSECVVSLASFNGNSRCFACTGVYINCNPVRILTTASLVKTSGDGNKIDDNLRIEVHLNNKQHVTGTLKHYDLRYNVAVVEIMGSYSSCAVDVEERISFTPNIEVLAVGRLFERPKLMASRGVLIDRKSKLACEELGISTCKITKAGIGGPLIDACGNLIGMNFFHDEETPYLPREKIQEVLGYFDEQCMSNDSWSEPRDRYYIPAFYSIPYGLFGDEYFDNKKDAYSPSPVLC</sequence>
<name>A0A8R7QLL5_TRIUA</name>
<dbReference type="PANTHER" id="PTHR18868:SF37">
    <property type="entry name" value="OS07G0665300 PROTEIN"/>
    <property type="match status" value="1"/>
</dbReference>
<keyword evidence="2" id="KW-1185">Reference proteome</keyword>
<evidence type="ECO:0000313" key="2">
    <source>
        <dbReference type="Proteomes" id="UP000015106"/>
    </source>
</evidence>
<dbReference type="AlphaFoldDB" id="A0A8R7QLL5"/>
<evidence type="ECO:0000313" key="1">
    <source>
        <dbReference type="EnsemblPlants" id="TuG1812G0500005203.01.T02"/>
    </source>
</evidence>
<reference evidence="2" key="1">
    <citation type="journal article" date="2013" name="Nature">
        <title>Draft genome of the wheat A-genome progenitor Triticum urartu.</title>
        <authorList>
            <person name="Ling H.Q."/>
            <person name="Zhao S."/>
            <person name="Liu D."/>
            <person name="Wang J."/>
            <person name="Sun H."/>
            <person name="Zhang C."/>
            <person name="Fan H."/>
            <person name="Li D."/>
            <person name="Dong L."/>
            <person name="Tao Y."/>
            <person name="Gao C."/>
            <person name="Wu H."/>
            <person name="Li Y."/>
            <person name="Cui Y."/>
            <person name="Guo X."/>
            <person name="Zheng S."/>
            <person name="Wang B."/>
            <person name="Yu K."/>
            <person name="Liang Q."/>
            <person name="Yang W."/>
            <person name="Lou X."/>
            <person name="Chen J."/>
            <person name="Feng M."/>
            <person name="Jian J."/>
            <person name="Zhang X."/>
            <person name="Luo G."/>
            <person name="Jiang Y."/>
            <person name="Liu J."/>
            <person name="Wang Z."/>
            <person name="Sha Y."/>
            <person name="Zhang B."/>
            <person name="Wu H."/>
            <person name="Tang D."/>
            <person name="Shen Q."/>
            <person name="Xue P."/>
            <person name="Zou S."/>
            <person name="Wang X."/>
            <person name="Liu X."/>
            <person name="Wang F."/>
            <person name="Yang Y."/>
            <person name="An X."/>
            <person name="Dong Z."/>
            <person name="Zhang K."/>
            <person name="Zhang X."/>
            <person name="Luo M.C."/>
            <person name="Dvorak J."/>
            <person name="Tong Y."/>
            <person name="Wang J."/>
            <person name="Yang H."/>
            <person name="Li Z."/>
            <person name="Wang D."/>
            <person name="Zhang A."/>
            <person name="Wang J."/>
        </authorList>
    </citation>
    <scope>NUCLEOTIDE SEQUENCE</scope>
    <source>
        <strain evidence="2">cv. G1812</strain>
    </source>
</reference>
<proteinExistence type="predicted"/>
<organism evidence="1 2">
    <name type="scientific">Triticum urartu</name>
    <name type="common">Red wild einkorn</name>
    <name type="synonym">Crithodium urartu</name>
    <dbReference type="NCBI Taxonomy" id="4572"/>
    <lineage>
        <taxon>Eukaryota</taxon>
        <taxon>Viridiplantae</taxon>
        <taxon>Streptophyta</taxon>
        <taxon>Embryophyta</taxon>
        <taxon>Tracheophyta</taxon>
        <taxon>Spermatophyta</taxon>
        <taxon>Magnoliopsida</taxon>
        <taxon>Liliopsida</taxon>
        <taxon>Poales</taxon>
        <taxon>Poaceae</taxon>
        <taxon>BOP clade</taxon>
        <taxon>Pooideae</taxon>
        <taxon>Triticodae</taxon>
        <taxon>Triticeae</taxon>
        <taxon>Triticinae</taxon>
        <taxon>Triticum</taxon>
    </lineage>
</organism>
<reference evidence="1" key="3">
    <citation type="submission" date="2022-06" db="UniProtKB">
        <authorList>
            <consortium name="EnsemblPlants"/>
        </authorList>
    </citation>
    <scope>IDENTIFICATION</scope>
</reference>
<accession>A0A8R7QLL5</accession>
<dbReference type="SUPFAM" id="SSF50494">
    <property type="entry name" value="Trypsin-like serine proteases"/>
    <property type="match status" value="1"/>
</dbReference>
<dbReference type="InterPro" id="IPR009003">
    <property type="entry name" value="Peptidase_S1_PA"/>
</dbReference>
<dbReference type="Gene3D" id="2.40.10.120">
    <property type="match status" value="1"/>
</dbReference>